<accession>A0A7C2S574</accession>
<comment type="caution">
    <text evidence="3">The sequence shown here is derived from an EMBL/GenBank/DDBJ whole genome shotgun (WGS) entry which is preliminary data.</text>
</comment>
<reference evidence="3" key="1">
    <citation type="journal article" date="2020" name="mSystems">
        <title>Genome- and Community-Level Interaction Insights into Carbon Utilization and Element Cycling Functions of Hydrothermarchaeota in Hydrothermal Sediment.</title>
        <authorList>
            <person name="Zhou Z."/>
            <person name="Liu Y."/>
            <person name="Xu W."/>
            <person name="Pan J."/>
            <person name="Luo Z.H."/>
            <person name="Li M."/>
        </authorList>
    </citation>
    <scope>NUCLEOTIDE SEQUENCE [LARGE SCALE GENOMIC DNA]</scope>
    <source>
        <strain evidence="3">SpSt-12</strain>
    </source>
</reference>
<dbReference type="InterPro" id="IPR027510">
    <property type="entry name" value="HMPDK_MptE"/>
</dbReference>
<dbReference type="GO" id="GO:0016301">
    <property type="term" value="F:kinase activity"/>
    <property type="evidence" value="ECO:0007669"/>
    <property type="project" value="UniProtKB-KW"/>
</dbReference>
<keyword evidence="1" id="KW-0547">Nucleotide-binding</keyword>
<proteinExistence type="inferred from homology"/>
<name>A0A7C2S574_ARCFL</name>
<comment type="similarity">
    <text evidence="1">Belongs to the archaeal 6-HMPDK family.</text>
</comment>
<organism evidence="3">
    <name type="scientific">Archaeoglobus fulgidus</name>
    <dbReference type="NCBI Taxonomy" id="2234"/>
    <lineage>
        <taxon>Archaea</taxon>
        <taxon>Methanobacteriati</taxon>
        <taxon>Methanobacteriota</taxon>
        <taxon>Archaeoglobi</taxon>
        <taxon>Archaeoglobales</taxon>
        <taxon>Archaeoglobaceae</taxon>
        <taxon>Archaeoglobus</taxon>
    </lineage>
</organism>
<dbReference type="EMBL" id="DSCQ01000078">
    <property type="protein sequence ID" value="HET21646.1"/>
    <property type="molecule type" value="Genomic_DNA"/>
</dbReference>
<evidence type="ECO:0000259" key="2">
    <source>
        <dbReference type="Pfam" id="PF01973"/>
    </source>
</evidence>
<protein>
    <recommendedName>
        <fullName evidence="1">6-hydroxymethyl-7,8-dihydropterin pyrophosphokinase</fullName>
        <shortName evidence="1">HPPK</shortName>
        <ecNumber evidence="1">2.7.6.3</ecNumber>
    </recommendedName>
    <alternativeName>
        <fullName evidence="1">2-amino-4-hydroxy-6-hydroxymethyldihydropteridine pyrophosphokinase</fullName>
    </alternativeName>
    <alternativeName>
        <fullName evidence="1">6-hydroxymethyl-7,8-dihydropterin diphosphokinase</fullName>
        <shortName evidence="1">6-HMPDK</shortName>
    </alternativeName>
    <alternativeName>
        <fullName evidence="1">7,8-dihydro-6-hydroxymethylpterin diphosphokinase</fullName>
    </alternativeName>
    <alternativeName>
        <fullName evidence="1">7,8-dihydro-6-hydroxymethylpterin pyrophosphokinase</fullName>
        <shortName evidence="1">PPPK</shortName>
    </alternativeName>
</protein>
<dbReference type="HAMAP" id="MF_02131">
    <property type="entry name" value="HMPDK_arch"/>
    <property type="match status" value="1"/>
</dbReference>
<dbReference type="InterPro" id="IPR002826">
    <property type="entry name" value="MptE-like"/>
</dbReference>
<comment type="cofactor">
    <cofactor evidence="1">
        <name>Mg(2+)</name>
        <dbReference type="ChEBI" id="CHEBI:18420"/>
    </cofactor>
</comment>
<dbReference type="GO" id="GO:0003848">
    <property type="term" value="F:2-amino-4-hydroxy-6-hydroxymethyldihydropteridine diphosphokinase activity"/>
    <property type="evidence" value="ECO:0007669"/>
    <property type="project" value="UniProtKB-UniRule"/>
</dbReference>
<keyword evidence="1" id="KW-0067">ATP-binding</keyword>
<dbReference type="GO" id="GO:0005524">
    <property type="term" value="F:ATP binding"/>
    <property type="evidence" value="ECO:0007669"/>
    <property type="project" value="UniProtKB-UniRule"/>
</dbReference>
<gene>
    <name evidence="1" type="primary">mptE</name>
    <name evidence="3" type="ORF">ENN70_06195</name>
</gene>
<keyword evidence="1" id="KW-0460">Magnesium</keyword>
<dbReference type="PANTHER" id="PTHR39648:SF1">
    <property type="entry name" value="6-HYDROXYMETHYL-7,8-DIHYDROPTERIN PYROPHOSPHOKINASE"/>
    <property type="match status" value="1"/>
</dbReference>
<sequence length="192" mass="21809">MKLYEKILQDMGFSREDDERAAKIMKDLAGEKLLDCSVLEFIRGKSVAVIGGAYRRENINEELLITAGKAINRVDFTPHIHVTDMEEDEDLLAKLEERGCILVLHAHGDNIDRIRKVVPRVRRFVGTTQSLPFDRIYNFGGFTDGDRAALIAKRFGAKSIKLYGFDFESGDNPVKLKKLKWAKKILEIEGII</sequence>
<dbReference type="EC" id="2.7.6.3" evidence="1"/>
<evidence type="ECO:0000256" key="1">
    <source>
        <dbReference type="HAMAP-Rule" id="MF_02131"/>
    </source>
</evidence>
<keyword evidence="1" id="KW-0418">Kinase</keyword>
<evidence type="ECO:0000313" key="3">
    <source>
        <dbReference type="EMBL" id="HET21646.1"/>
    </source>
</evidence>
<dbReference type="GO" id="GO:2001118">
    <property type="term" value="P:tetrahydromethanopterin biosynthetic process"/>
    <property type="evidence" value="ECO:0007669"/>
    <property type="project" value="UniProtKB-UniRule"/>
</dbReference>
<comment type="pathway">
    <text evidence="1">Cofactor biosynthesis; 5,6,7,8-tetrahydromethanopterin biosynthesis.</text>
</comment>
<dbReference type="AlphaFoldDB" id="A0A7C2S574"/>
<keyword evidence="1" id="KW-0808">Transferase</keyword>
<dbReference type="GO" id="GO:0000287">
    <property type="term" value="F:magnesium ion binding"/>
    <property type="evidence" value="ECO:0007669"/>
    <property type="project" value="UniProtKB-UniRule"/>
</dbReference>
<dbReference type="PANTHER" id="PTHR39648">
    <property type="entry name" value="6-HYDROXYMETHYL-7,8-DIHYDROPTERIN PYROPHOSPHOKINASE"/>
    <property type="match status" value="1"/>
</dbReference>
<feature type="domain" description="6-hydroxymethylpterin diphosphokinase MptE-like" evidence="2">
    <location>
        <begin position="66"/>
        <end position="168"/>
    </location>
</feature>
<comment type="catalytic activity">
    <reaction evidence="1">
        <text>6-hydroxymethyl-7,8-dihydropterin + ATP = (7,8-dihydropterin-6-yl)methyl diphosphate + AMP + H(+)</text>
        <dbReference type="Rhea" id="RHEA:11412"/>
        <dbReference type="ChEBI" id="CHEBI:15378"/>
        <dbReference type="ChEBI" id="CHEBI:30616"/>
        <dbReference type="ChEBI" id="CHEBI:44841"/>
        <dbReference type="ChEBI" id="CHEBI:72950"/>
        <dbReference type="ChEBI" id="CHEBI:456215"/>
        <dbReference type="EC" id="2.7.6.3"/>
    </reaction>
</comment>
<dbReference type="UniPathway" id="UPA00065"/>
<comment type="function">
    <text evidence="1">Catalyzes the transfer of diphosphate from ATP to 6-hydroxymethyl-7,8-dihydropterin (6-HMD), leading to 6-hydroxymethyl-7,8-dihydropterin diphosphate (6-HMDP).</text>
</comment>
<dbReference type="Pfam" id="PF01973">
    <property type="entry name" value="MptE-like"/>
    <property type="match status" value="1"/>
</dbReference>